<organism evidence="1 2">
    <name type="scientific">Pseudomonas borbori</name>
    <dbReference type="NCBI Taxonomy" id="289003"/>
    <lineage>
        <taxon>Bacteria</taxon>
        <taxon>Pseudomonadati</taxon>
        <taxon>Pseudomonadota</taxon>
        <taxon>Gammaproteobacteria</taxon>
        <taxon>Pseudomonadales</taxon>
        <taxon>Pseudomonadaceae</taxon>
        <taxon>Pseudomonas</taxon>
    </lineage>
</organism>
<accession>A0A1I5MR33</accession>
<keyword evidence="2" id="KW-1185">Reference proteome</keyword>
<sequence>MAAMDFAGMELGVPPAPTGYGGVLVGGALAANILTGLRPFAAMGLGVPAAPTGAQ</sequence>
<gene>
    <name evidence="1" type="ORF">SAMN05216190_10572</name>
</gene>
<proteinExistence type="predicted"/>
<dbReference type="AlphaFoldDB" id="A0A1I5MR33"/>
<name>A0A1I5MR33_9PSED</name>
<dbReference type="EMBL" id="FOWX01000005">
    <property type="protein sequence ID" value="SFP11973.1"/>
    <property type="molecule type" value="Genomic_DNA"/>
</dbReference>
<evidence type="ECO:0000313" key="1">
    <source>
        <dbReference type="EMBL" id="SFP11973.1"/>
    </source>
</evidence>
<dbReference type="Proteomes" id="UP000198784">
    <property type="component" value="Unassembled WGS sequence"/>
</dbReference>
<evidence type="ECO:0000313" key="2">
    <source>
        <dbReference type="Proteomes" id="UP000198784"/>
    </source>
</evidence>
<protein>
    <submittedName>
        <fullName evidence="1">Uncharacterized protein</fullName>
    </submittedName>
</protein>
<reference evidence="2" key="1">
    <citation type="submission" date="2016-10" db="EMBL/GenBank/DDBJ databases">
        <authorList>
            <person name="Varghese N."/>
            <person name="Submissions S."/>
        </authorList>
    </citation>
    <scope>NUCLEOTIDE SEQUENCE [LARGE SCALE GENOMIC DNA]</scope>
    <source>
        <strain evidence="2">DSM 17834</strain>
    </source>
</reference>